<dbReference type="PANTHER" id="PTHR33542:SF3">
    <property type="entry name" value="SIROHYDROCHLORIN FERROCHELATASE, CHLOROPLASTIC"/>
    <property type="match status" value="1"/>
</dbReference>
<organism evidence="3 4">
    <name type="scientific">Paragemmobacter ruber</name>
    <dbReference type="NCBI Taxonomy" id="1985673"/>
    <lineage>
        <taxon>Bacteria</taxon>
        <taxon>Pseudomonadati</taxon>
        <taxon>Pseudomonadota</taxon>
        <taxon>Alphaproteobacteria</taxon>
        <taxon>Rhodobacterales</taxon>
        <taxon>Paracoccaceae</taxon>
        <taxon>Paragemmobacter</taxon>
    </lineage>
</organism>
<comment type="caution">
    <text evidence="3">The sequence shown here is derived from an EMBL/GenBank/DDBJ whole genome shotgun (WGS) entry which is preliminary data.</text>
</comment>
<keyword evidence="2" id="KW-0456">Lyase</keyword>
<keyword evidence="1" id="KW-0479">Metal-binding</keyword>
<evidence type="ECO:0000256" key="1">
    <source>
        <dbReference type="ARBA" id="ARBA00022723"/>
    </source>
</evidence>
<dbReference type="Proteomes" id="UP001517376">
    <property type="component" value="Unassembled WGS sequence"/>
</dbReference>
<dbReference type="Pfam" id="PF01903">
    <property type="entry name" value="CbiX"/>
    <property type="match status" value="1"/>
</dbReference>
<accession>A0ABW9Y5I2</accession>
<reference evidence="4" key="1">
    <citation type="submission" date="2020-01" db="EMBL/GenBank/DDBJ databases">
        <title>Sphingomonas sp. strain CSW-10.</title>
        <authorList>
            <person name="Chen W.-M."/>
        </authorList>
    </citation>
    <scope>NUCLEOTIDE SEQUENCE [LARGE SCALE GENOMIC DNA]</scope>
    <source>
        <strain evidence="4">CCP-1</strain>
    </source>
</reference>
<dbReference type="EMBL" id="JAAATW010000002">
    <property type="protein sequence ID" value="NBE07832.1"/>
    <property type="molecule type" value="Genomic_DNA"/>
</dbReference>
<gene>
    <name evidence="3" type="ORF">GU920_09810</name>
</gene>
<sequence>MSENPDIRRPAALIVAHGQPSDPLPAAAEIAFLAAKVQALMPDWHIGAATLAEPGALERSVAAAGGHGLVYPLFMAGGWFTRTHLPERLAEAGGAGWRVLAPFGMDPGVQDLTLLIAREAAARRGVAPQDLPVLLAAHGSFRSSAPSDVAYAMAARLRDEGGFARVEAAFIDQSPRIVEAAGAFPPGSLVLPFFAARGGHVVDDLPNALAEAGFTGDVLAPVGLDARVPGLIRRVLRAAISGR</sequence>
<evidence type="ECO:0000313" key="4">
    <source>
        <dbReference type="Proteomes" id="UP001517376"/>
    </source>
</evidence>
<protein>
    <submittedName>
        <fullName evidence="3">Cobalamin biosynthesis protein CbiX</fullName>
    </submittedName>
</protein>
<dbReference type="Gene3D" id="3.40.50.1400">
    <property type="match status" value="2"/>
</dbReference>
<name>A0ABW9Y5I2_9RHOB</name>
<dbReference type="PANTHER" id="PTHR33542">
    <property type="entry name" value="SIROHYDROCHLORIN FERROCHELATASE, CHLOROPLASTIC"/>
    <property type="match status" value="1"/>
</dbReference>
<dbReference type="SUPFAM" id="SSF53800">
    <property type="entry name" value="Chelatase"/>
    <property type="match status" value="1"/>
</dbReference>
<dbReference type="RefSeq" id="WP_161766847.1">
    <property type="nucleotide sequence ID" value="NZ_JAAATW010000002.1"/>
</dbReference>
<evidence type="ECO:0000256" key="2">
    <source>
        <dbReference type="ARBA" id="ARBA00023239"/>
    </source>
</evidence>
<keyword evidence="4" id="KW-1185">Reference proteome</keyword>
<proteinExistence type="predicted"/>
<dbReference type="CDD" id="cd03416">
    <property type="entry name" value="CbiX_SirB_N"/>
    <property type="match status" value="1"/>
</dbReference>
<evidence type="ECO:0000313" key="3">
    <source>
        <dbReference type="EMBL" id="NBE07832.1"/>
    </source>
</evidence>
<dbReference type="InterPro" id="IPR050963">
    <property type="entry name" value="Sirohydro_Cobaltochel/CbiX"/>
</dbReference>
<dbReference type="InterPro" id="IPR002762">
    <property type="entry name" value="CbiX-like"/>
</dbReference>